<sequence length="856" mass="94830">MVGLIPTKGSFTVPGINISRIEAKERADHLFVHSYDVTLDVTTGAEVFYSKSVAKFSCNAPGYSTFIDACGRSIISATLNGSPVDTSNFDGESVFLHNLAAENELIIEIEAIYSKSGEGLQRSVDPSDNEIYLYSQGETAYIRHMFPCFDQPSLKATFALTVTTPDHWEAISNNTQIGKEVAADKATWKFAATPRIPMYLAALIAGPYSHVHDVYKGSKDIPLGIYCRKSMAQFVEADDVFLLTKQGFEYFEKTFGLAYPFEKYDQIAVVDFNFGAMENAGAVTFREDLLVFRSHMPEKMYMSRANVILHEMAHMWFGDLVTMSWWDDLWLNESFAEFMAYLAMVEGTRFTGGWAAFNSERKNWAYRQDQLISTHPIVADMVDIEAVNANFDGITYSKGASVLQQLVAHVGRDNFISGLQKYFAKHAWGNTTLKDLFDQLEAASGRSLDSWAATWLQTAGVNTLRPELVIDGDTYSSVAIKQEAPLIPAGSTQLRPHRLAVGLYDIDGGSIKLRTSVELDVAGALTVVPQFAGQKVADLLLINDRDLSYAKLRFDSRSLTTLKTHLGTITDPLTRALCWAAVWDMHRDAEISSSDFLDIAFAGLPGESDDAVVNITLTQMYTSVEAYTEDSQRDAMRLKIANGLDALTKSAAPGSDLQMLYARAFAQNAFTPEHIKSVQGLLNGSAPGFIVDADQRWFFIIALSERGAITREELDAELARDNTTSGNCFYETAIAAAPTAEAKDYAWNKIINEDIQTSVRSALVAGFQRPIQRDLLSTYVDRYFDSIMAVWESKSYEGASKVVSGLYPSWVLTQSTIDKTTGWLDTIGKEAPTVLRKLVIEARDGLMRALKVQKSK</sequence>
<evidence type="ECO:0000256" key="3">
    <source>
        <dbReference type="ARBA" id="ARBA00022438"/>
    </source>
</evidence>
<keyword evidence="4" id="KW-0645">Protease</keyword>
<dbReference type="NCBIfam" id="TIGR02412">
    <property type="entry name" value="pepN_strep_liv"/>
    <property type="match status" value="1"/>
</dbReference>
<dbReference type="GO" id="GO:0070006">
    <property type="term" value="F:metalloaminopeptidase activity"/>
    <property type="evidence" value="ECO:0007669"/>
    <property type="project" value="TreeGrafter"/>
</dbReference>
<proteinExistence type="inferred from homology"/>
<gene>
    <name evidence="12" type="ORF">UFOPK2662_00559</name>
    <name evidence="13" type="ORF">UFOPK2942_00004</name>
    <name evidence="14" type="ORF">UFOPK3232_00668</name>
    <name evidence="15" type="ORF">UFOPK4242_00848</name>
</gene>
<accession>A0A6J7B067</accession>
<keyword evidence="3" id="KW-0031">Aminopeptidase</keyword>
<dbReference type="InterPro" id="IPR045357">
    <property type="entry name" value="Aminopeptidase_N-like_N"/>
</dbReference>
<dbReference type="SUPFAM" id="SSF63737">
    <property type="entry name" value="Leukotriene A4 hydrolase N-terminal domain"/>
    <property type="match status" value="1"/>
</dbReference>
<dbReference type="Pfam" id="PF01433">
    <property type="entry name" value="Peptidase_M1"/>
    <property type="match status" value="1"/>
</dbReference>
<evidence type="ECO:0000259" key="11">
    <source>
        <dbReference type="Pfam" id="PF17900"/>
    </source>
</evidence>
<dbReference type="CDD" id="cd09602">
    <property type="entry name" value="M1_APN"/>
    <property type="match status" value="1"/>
</dbReference>
<name>A0A6J7B067_9ZZZZ</name>
<evidence type="ECO:0000256" key="7">
    <source>
        <dbReference type="ARBA" id="ARBA00022833"/>
    </source>
</evidence>
<dbReference type="Pfam" id="PF17900">
    <property type="entry name" value="Peptidase_M1_N"/>
    <property type="match status" value="1"/>
</dbReference>
<dbReference type="InterPro" id="IPR012778">
    <property type="entry name" value="Pept_M1_aminopeptidase"/>
</dbReference>
<keyword evidence="6" id="KW-0378">Hydrolase</keyword>
<dbReference type="AlphaFoldDB" id="A0A6J7B067"/>
<keyword evidence="8" id="KW-0482">Metalloprotease</keyword>
<dbReference type="Gene3D" id="1.10.390.10">
    <property type="entry name" value="Neutral Protease Domain 2"/>
    <property type="match status" value="1"/>
</dbReference>
<evidence type="ECO:0000256" key="1">
    <source>
        <dbReference type="ARBA" id="ARBA00001947"/>
    </source>
</evidence>
<comment type="similarity">
    <text evidence="2">Belongs to the peptidase M1 family.</text>
</comment>
<dbReference type="InterPro" id="IPR042097">
    <property type="entry name" value="Aminopeptidase_N-like_N_sf"/>
</dbReference>
<comment type="cofactor">
    <cofactor evidence="1">
        <name>Zn(2+)</name>
        <dbReference type="ChEBI" id="CHEBI:29105"/>
    </cofactor>
</comment>
<dbReference type="GO" id="GO:0008270">
    <property type="term" value="F:zinc ion binding"/>
    <property type="evidence" value="ECO:0007669"/>
    <property type="project" value="InterPro"/>
</dbReference>
<evidence type="ECO:0000313" key="14">
    <source>
        <dbReference type="EMBL" id="CAB4838537.1"/>
    </source>
</evidence>
<dbReference type="PRINTS" id="PR00756">
    <property type="entry name" value="ALADIPTASE"/>
</dbReference>
<evidence type="ECO:0000256" key="6">
    <source>
        <dbReference type="ARBA" id="ARBA00022801"/>
    </source>
</evidence>
<evidence type="ECO:0000313" key="12">
    <source>
        <dbReference type="EMBL" id="CAB4718699.1"/>
    </source>
</evidence>
<dbReference type="GO" id="GO:0005615">
    <property type="term" value="C:extracellular space"/>
    <property type="evidence" value="ECO:0007669"/>
    <property type="project" value="TreeGrafter"/>
</dbReference>
<dbReference type="EMBL" id="CAFAAA010000001">
    <property type="protein sequence ID" value="CAB4769911.1"/>
    <property type="molecule type" value="Genomic_DNA"/>
</dbReference>
<evidence type="ECO:0000256" key="4">
    <source>
        <dbReference type="ARBA" id="ARBA00022670"/>
    </source>
</evidence>
<dbReference type="PANTHER" id="PTHR11533">
    <property type="entry name" value="PROTEASE M1 ZINC METALLOPROTEASE"/>
    <property type="match status" value="1"/>
</dbReference>
<evidence type="ECO:0000256" key="2">
    <source>
        <dbReference type="ARBA" id="ARBA00010136"/>
    </source>
</evidence>
<feature type="domain" description="Aminopeptidase N-like N-terminal" evidence="11">
    <location>
        <begin position="34"/>
        <end position="200"/>
    </location>
</feature>
<dbReference type="InterPro" id="IPR014782">
    <property type="entry name" value="Peptidase_M1_dom"/>
</dbReference>
<dbReference type="EMBL" id="CAFARE010000019">
    <property type="protein sequence ID" value="CAB4838537.1"/>
    <property type="molecule type" value="Genomic_DNA"/>
</dbReference>
<dbReference type="InterPro" id="IPR001930">
    <property type="entry name" value="Peptidase_M1"/>
</dbReference>
<evidence type="ECO:0000313" key="15">
    <source>
        <dbReference type="EMBL" id="CAB5042740.1"/>
    </source>
</evidence>
<evidence type="ECO:0000259" key="10">
    <source>
        <dbReference type="Pfam" id="PF11838"/>
    </source>
</evidence>
<evidence type="ECO:0000259" key="9">
    <source>
        <dbReference type="Pfam" id="PF01433"/>
    </source>
</evidence>
<protein>
    <submittedName>
        <fullName evidence="14">Unannotated protein</fullName>
    </submittedName>
</protein>
<keyword evidence="7" id="KW-0862">Zinc</keyword>
<dbReference type="InterPro" id="IPR024571">
    <property type="entry name" value="ERAP1-like_C_dom"/>
</dbReference>
<dbReference type="EMBL" id="CAEZYI010000022">
    <property type="protein sequence ID" value="CAB4718699.1"/>
    <property type="molecule type" value="Genomic_DNA"/>
</dbReference>
<evidence type="ECO:0000313" key="13">
    <source>
        <dbReference type="EMBL" id="CAB4769911.1"/>
    </source>
</evidence>
<dbReference type="InterPro" id="IPR050344">
    <property type="entry name" value="Peptidase_M1_aminopeptidases"/>
</dbReference>
<dbReference type="GO" id="GO:0042277">
    <property type="term" value="F:peptide binding"/>
    <property type="evidence" value="ECO:0007669"/>
    <property type="project" value="TreeGrafter"/>
</dbReference>
<dbReference type="Pfam" id="PF11838">
    <property type="entry name" value="ERAP1_C"/>
    <property type="match status" value="1"/>
</dbReference>
<dbReference type="FunFam" id="1.10.390.10:FF:000004">
    <property type="entry name" value="Aminopeptidase N"/>
    <property type="match status" value="1"/>
</dbReference>
<evidence type="ECO:0000256" key="8">
    <source>
        <dbReference type="ARBA" id="ARBA00023049"/>
    </source>
</evidence>
<dbReference type="GO" id="GO:0006508">
    <property type="term" value="P:proteolysis"/>
    <property type="evidence" value="ECO:0007669"/>
    <property type="project" value="UniProtKB-KW"/>
</dbReference>
<dbReference type="Gene3D" id="2.60.40.1730">
    <property type="entry name" value="tricorn interacting facor f3 domain"/>
    <property type="match status" value="1"/>
</dbReference>
<feature type="domain" description="ERAP1-like C-terminal" evidence="10">
    <location>
        <begin position="540"/>
        <end position="845"/>
    </location>
</feature>
<evidence type="ECO:0000256" key="5">
    <source>
        <dbReference type="ARBA" id="ARBA00022723"/>
    </source>
</evidence>
<feature type="domain" description="Peptidase M1 membrane alanine aminopeptidase" evidence="9">
    <location>
        <begin position="244"/>
        <end position="455"/>
    </location>
</feature>
<dbReference type="GO" id="GO:0016020">
    <property type="term" value="C:membrane"/>
    <property type="evidence" value="ECO:0007669"/>
    <property type="project" value="TreeGrafter"/>
</dbReference>
<keyword evidence="5" id="KW-0479">Metal-binding</keyword>
<dbReference type="InterPro" id="IPR027268">
    <property type="entry name" value="Peptidase_M4/M1_CTD_sf"/>
</dbReference>
<dbReference type="EMBL" id="CAFBQC010000040">
    <property type="protein sequence ID" value="CAB5042740.1"/>
    <property type="molecule type" value="Genomic_DNA"/>
</dbReference>
<dbReference type="GO" id="GO:0043171">
    <property type="term" value="P:peptide catabolic process"/>
    <property type="evidence" value="ECO:0007669"/>
    <property type="project" value="TreeGrafter"/>
</dbReference>
<organism evidence="14">
    <name type="scientific">freshwater metagenome</name>
    <dbReference type="NCBI Taxonomy" id="449393"/>
    <lineage>
        <taxon>unclassified sequences</taxon>
        <taxon>metagenomes</taxon>
        <taxon>ecological metagenomes</taxon>
    </lineage>
</organism>
<dbReference type="SUPFAM" id="SSF55486">
    <property type="entry name" value="Metalloproteases ('zincins'), catalytic domain"/>
    <property type="match status" value="1"/>
</dbReference>
<reference evidence="14" key="1">
    <citation type="submission" date="2020-05" db="EMBL/GenBank/DDBJ databases">
        <authorList>
            <person name="Chiriac C."/>
            <person name="Salcher M."/>
            <person name="Ghai R."/>
            <person name="Kavagutti S V."/>
        </authorList>
    </citation>
    <scope>NUCLEOTIDE SEQUENCE</scope>
</reference>
<dbReference type="PANTHER" id="PTHR11533:SF174">
    <property type="entry name" value="PUROMYCIN-SENSITIVE AMINOPEPTIDASE-RELATED"/>
    <property type="match status" value="1"/>
</dbReference>
<dbReference type="GO" id="GO:0005737">
    <property type="term" value="C:cytoplasm"/>
    <property type="evidence" value="ECO:0007669"/>
    <property type="project" value="TreeGrafter"/>
</dbReference>